<evidence type="ECO:0000313" key="2">
    <source>
        <dbReference type="Proteomes" id="UP000326354"/>
    </source>
</evidence>
<accession>A0A5S9IMQ3</accession>
<gene>
    <name evidence="1" type="ORF">UABAM_02915</name>
</gene>
<dbReference type="AlphaFoldDB" id="A0A5S9IMQ3"/>
<dbReference type="EMBL" id="AP019860">
    <property type="protein sequence ID" value="BBM84554.1"/>
    <property type="molecule type" value="Genomic_DNA"/>
</dbReference>
<organism evidence="1 2">
    <name type="scientific">Uabimicrobium amorphum</name>
    <dbReference type="NCBI Taxonomy" id="2596890"/>
    <lineage>
        <taxon>Bacteria</taxon>
        <taxon>Pseudomonadati</taxon>
        <taxon>Planctomycetota</taxon>
        <taxon>Candidatus Uabimicrobiia</taxon>
        <taxon>Candidatus Uabimicrobiales</taxon>
        <taxon>Candidatus Uabimicrobiaceae</taxon>
        <taxon>Candidatus Uabimicrobium</taxon>
    </lineage>
</organism>
<proteinExistence type="predicted"/>
<sequence>MTILIKTKCSKLPEYLSLFIFQDFGVTKNYPTEVLLQKRFHIASCPICFDQAKTFIKQTRNFCPFLFEIPRYVYSVSKTPFLLTKKYQELEVEKMKPCKINSLQKHIKKCHCCSYWERIVENGWMPNLTVKKKFVVSLFPCDLFSAAGTTDLLGNIHVGVLEKKGFPQGTCIISTLKRDGYSIRVESPVPITLVMEFYKGSQMLEKVSISNEIPDKIVPCERIIGWTKLELYEVYDG</sequence>
<protein>
    <submittedName>
        <fullName evidence="1">Uncharacterized protein</fullName>
    </submittedName>
</protein>
<dbReference type="RefSeq" id="WP_151968699.1">
    <property type="nucleotide sequence ID" value="NZ_AP019860.1"/>
</dbReference>
<name>A0A5S9IMQ3_UABAM</name>
<dbReference type="Proteomes" id="UP000326354">
    <property type="component" value="Chromosome"/>
</dbReference>
<evidence type="ECO:0000313" key="1">
    <source>
        <dbReference type="EMBL" id="BBM84554.1"/>
    </source>
</evidence>
<dbReference type="KEGG" id="uam:UABAM_02915"/>
<reference evidence="1 2" key="1">
    <citation type="submission" date="2019-08" db="EMBL/GenBank/DDBJ databases">
        <title>Complete genome sequence of Candidatus Uab amorphum.</title>
        <authorList>
            <person name="Shiratori T."/>
            <person name="Suzuki S."/>
            <person name="Kakizawa Y."/>
            <person name="Ishida K."/>
        </authorList>
    </citation>
    <scope>NUCLEOTIDE SEQUENCE [LARGE SCALE GENOMIC DNA]</scope>
    <source>
        <strain evidence="1 2">SRT547</strain>
    </source>
</reference>
<keyword evidence="2" id="KW-1185">Reference proteome</keyword>